<protein>
    <submittedName>
        <fullName evidence="8">Polycomb group RING finger protein 3</fullName>
    </submittedName>
</protein>
<dbReference type="InterPro" id="IPR051507">
    <property type="entry name" value="PcG_RING_finger"/>
</dbReference>
<keyword evidence="5" id="KW-0539">Nucleus</keyword>
<dbReference type="PROSITE" id="PS50089">
    <property type="entry name" value="ZF_RING_2"/>
    <property type="match status" value="1"/>
</dbReference>
<evidence type="ECO:0000256" key="3">
    <source>
        <dbReference type="ARBA" id="ARBA00022771"/>
    </source>
</evidence>
<evidence type="ECO:0000256" key="1">
    <source>
        <dbReference type="ARBA" id="ARBA00004123"/>
    </source>
</evidence>
<reference evidence="8 9" key="1">
    <citation type="journal article" date="2024" name="BMC Biol.">
        <title>Comparative genomics of Ascetosporea gives new insight into the evolutionary basis for animal parasitism in Rhizaria.</title>
        <authorList>
            <person name="Hiltunen Thoren M."/>
            <person name="Onut-Brannstrom I."/>
            <person name="Alfjorden A."/>
            <person name="Peckova H."/>
            <person name="Swords F."/>
            <person name="Hooper C."/>
            <person name="Holzer A.S."/>
            <person name="Bass D."/>
            <person name="Burki F."/>
        </authorList>
    </citation>
    <scope>NUCLEOTIDE SEQUENCE [LARGE SCALE GENOMIC DNA]</scope>
    <source>
        <strain evidence="8">20-A016</strain>
    </source>
</reference>
<dbReference type="InterPro" id="IPR013083">
    <property type="entry name" value="Znf_RING/FYVE/PHD"/>
</dbReference>
<dbReference type="Gene3D" id="3.10.20.90">
    <property type="entry name" value="Phosphatidylinositol 3-kinase Catalytic Subunit, Chain A, domain 1"/>
    <property type="match status" value="1"/>
</dbReference>
<dbReference type="SUPFAM" id="SSF57850">
    <property type="entry name" value="RING/U-box"/>
    <property type="match status" value="1"/>
</dbReference>
<dbReference type="EMBL" id="JBDODL010000255">
    <property type="protein sequence ID" value="MES1919320.1"/>
    <property type="molecule type" value="Genomic_DNA"/>
</dbReference>
<keyword evidence="2" id="KW-0479">Metal-binding</keyword>
<evidence type="ECO:0000256" key="4">
    <source>
        <dbReference type="ARBA" id="ARBA00022833"/>
    </source>
</evidence>
<keyword evidence="3 6" id="KW-0863">Zinc-finger</keyword>
<evidence type="ECO:0000256" key="5">
    <source>
        <dbReference type="ARBA" id="ARBA00023242"/>
    </source>
</evidence>
<accession>A0ABV2AI24</accession>
<evidence type="ECO:0000259" key="7">
    <source>
        <dbReference type="PROSITE" id="PS50089"/>
    </source>
</evidence>
<name>A0ABV2AI24_9EUKA</name>
<organism evidence="8 9">
    <name type="scientific">Bonamia ostreae</name>
    <dbReference type="NCBI Taxonomy" id="126728"/>
    <lineage>
        <taxon>Eukaryota</taxon>
        <taxon>Sar</taxon>
        <taxon>Rhizaria</taxon>
        <taxon>Endomyxa</taxon>
        <taxon>Ascetosporea</taxon>
        <taxon>Haplosporida</taxon>
        <taxon>Bonamia</taxon>
    </lineage>
</organism>
<dbReference type="InterPro" id="IPR017907">
    <property type="entry name" value="Znf_RING_CS"/>
</dbReference>
<sequence>MAEQMEICDDSNPQFEPIVKNGRLSFDIDYLNGVISCMICNGYFDDAHTISFCLHSFCKACIKKYLKNNKSQCPRCHFELPPNPMKSKIVQDTQMQNLVDALLTNIKKQSNKKIKESNAKVLSAENFLKKDNLINFCLNFITPAKSEKHLVDEKKLENPFICAQSNITMRIIRKYLASKFDVDFEKIDLFLGKEKLGDEWNLYFLKKTKWEKSKNLDYQIDFAIKKD</sequence>
<dbReference type="PANTHER" id="PTHR45893">
    <property type="entry name" value="POLYCOMB GROUP RING FINGER PROTEIN"/>
    <property type="match status" value="1"/>
</dbReference>
<dbReference type="PROSITE" id="PS00518">
    <property type="entry name" value="ZF_RING_1"/>
    <property type="match status" value="1"/>
</dbReference>
<gene>
    <name evidence="8" type="primary">PCGF3</name>
    <name evidence="8" type="ORF">MHBO_001172</name>
</gene>
<keyword evidence="9" id="KW-1185">Reference proteome</keyword>
<evidence type="ECO:0000313" key="9">
    <source>
        <dbReference type="Proteomes" id="UP001439008"/>
    </source>
</evidence>
<comment type="subcellular location">
    <subcellularLocation>
        <location evidence="1">Nucleus</location>
    </subcellularLocation>
</comment>
<evidence type="ECO:0000256" key="2">
    <source>
        <dbReference type="ARBA" id="ARBA00022723"/>
    </source>
</evidence>
<proteinExistence type="predicted"/>
<comment type="caution">
    <text evidence="8">The sequence shown here is derived from an EMBL/GenBank/DDBJ whole genome shotgun (WGS) entry which is preliminary data.</text>
</comment>
<dbReference type="Proteomes" id="UP001439008">
    <property type="component" value="Unassembled WGS sequence"/>
</dbReference>
<dbReference type="InterPro" id="IPR018957">
    <property type="entry name" value="Znf_C3HC4_RING-type"/>
</dbReference>
<evidence type="ECO:0000256" key="6">
    <source>
        <dbReference type="PROSITE-ProRule" id="PRU00175"/>
    </source>
</evidence>
<dbReference type="SMART" id="SM00184">
    <property type="entry name" value="RING"/>
    <property type="match status" value="1"/>
</dbReference>
<keyword evidence="4" id="KW-0862">Zinc</keyword>
<feature type="domain" description="RING-type" evidence="7">
    <location>
        <begin position="37"/>
        <end position="77"/>
    </location>
</feature>
<dbReference type="Pfam" id="PF00097">
    <property type="entry name" value="zf-C3HC4"/>
    <property type="match status" value="1"/>
</dbReference>
<dbReference type="Gene3D" id="3.30.40.10">
    <property type="entry name" value="Zinc/RING finger domain, C3HC4 (zinc finger)"/>
    <property type="match status" value="1"/>
</dbReference>
<evidence type="ECO:0000313" key="8">
    <source>
        <dbReference type="EMBL" id="MES1919320.1"/>
    </source>
</evidence>
<dbReference type="InterPro" id="IPR001841">
    <property type="entry name" value="Znf_RING"/>
</dbReference>